<dbReference type="Gene3D" id="3.90.1530.10">
    <property type="entry name" value="Conserved hypothetical protein from pyrococcus furiosus pfu- 392566-001, ParB domain"/>
    <property type="match status" value="1"/>
</dbReference>
<sequence length="335" mass="36864">MSLKDKASRVDLGNLGDEPADEKSGQVVAPAATRRSGVAAITQSITAHHKVQDLEAELATFKDGNTVVKLDPKRIRQSRWKNRHELSFQTPRYLELKAEIETAGENVQPIKVRVVGQGADGKDEYEIVYGRRRHRACLELGLLVNAIVVTRMSEEELFSEMERENRNREDLTPWEQGVMYKDALEAGLYSSQRQLAAKLGVNQALVSSAVKLASLPEAIIAAFPSPLDLQFRWAQELADVLEKDAVKVTAEAEAIGKMAERPASKVVLDRLISVASPPQGEGAGAQQRELKVGDRVVGTLLRDKRGGIALKVKGGALQPAAEKRLIEFIEKLFKD</sequence>
<dbReference type="InterPro" id="IPR004437">
    <property type="entry name" value="ParB/RepB/Spo0J"/>
</dbReference>
<dbReference type="InterPro" id="IPR050336">
    <property type="entry name" value="Chromosome_partition/occlusion"/>
</dbReference>
<dbReference type="Proteomes" id="UP000000366">
    <property type="component" value="Plasmid RPME01"/>
</dbReference>
<dbReference type="RefSeq" id="WP_011831471.1">
    <property type="nucleotide sequence ID" value="NC_008826.1"/>
</dbReference>
<dbReference type="InterPro" id="IPR037972">
    <property type="entry name" value="RepB_N"/>
</dbReference>
<dbReference type="PANTHER" id="PTHR33375:SF1">
    <property type="entry name" value="CHROMOSOME-PARTITIONING PROTEIN PARB-RELATED"/>
    <property type="match status" value="1"/>
</dbReference>
<feature type="region of interest" description="Disordered" evidence="2">
    <location>
        <begin position="1"/>
        <end position="32"/>
    </location>
</feature>
<dbReference type="Gene3D" id="1.10.10.2830">
    <property type="match status" value="1"/>
</dbReference>
<dbReference type="GO" id="GO:0005694">
    <property type="term" value="C:chromosome"/>
    <property type="evidence" value="ECO:0007669"/>
    <property type="project" value="TreeGrafter"/>
</dbReference>
<dbReference type="KEGG" id="mpt:Mpe_B0077"/>
<protein>
    <recommendedName>
        <fullName evidence="3">ParB-like N-terminal domain-containing protein</fullName>
    </recommendedName>
</protein>
<dbReference type="InterPro" id="IPR036086">
    <property type="entry name" value="ParB/Sulfiredoxin_sf"/>
</dbReference>
<evidence type="ECO:0000313" key="5">
    <source>
        <dbReference type="Proteomes" id="UP000000366"/>
    </source>
</evidence>
<keyword evidence="4" id="KW-0614">Plasmid</keyword>
<dbReference type="Pfam" id="PF02195">
    <property type="entry name" value="ParB_N"/>
    <property type="match status" value="1"/>
</dbReference>
<dbReference type="CDD" id="cd16405">
    <property type="entry name" value="RepB_like_N"/>
    <property type="match status" value="1"/>
</dbReference>
<geneLocation type="plasmid" evidence="4 5">
    <name>RPME01</name>
</geneLocation>
<feature type="domain" description="ParB-like N-terminal" evidence="3">
    <location>
        <begin position="68"/>
        <end position="166"/>
    </location>
</feature>
<reference evidence="4 5" key="1">
    <citation type="journal article" date="2007" name="J. Bacteriol.">
        <title>Whole-genome analysis of the methyl tert-butyl ether-degrading beta-proteobacterium Methylibium petroleiphilum PM1.</title>
        <authorList>
            <person name="Kane S.R."/>
            <person name="Chakicherla A.Y."/>
            <person name="Chain P.S.G."/>
            <person name="Schmidt R."/>
            <person name="Shin M.W."/>
            <person name="Legler T.C."/>
            <person name="Scow K.M."/>
            <person name="Larimer F.W."/>
            <person name="Lucas S.M."/>
            <person name="Richardson P.M."/>
            <person name="Hristova K.R."/>
        </authorList>
    </citation>
    <scope>NUCLEOTIDE SEQUENCE [LARGE SCALE GENOMIC DNA]</scope>
    <source>
        <strain evidence="5">ATCC BAA-1232 / LMG 22953 / PM1</strain>
        <plasmid evidence="4 5">RPME01</plasmid>
    </source>
</reference>
<dbReference type="GO" id="GO:0003677">
    <property type="term" value="F:DNA binding"/>
    <property type="evidence" value="ECO:0007669"/>
    <property type="project" value="InterPro"/>
</dbReference>
<comment type="similarity">
    <text evidence="1">Belongs to the ParB family.</text>
</comment>
<dbReference type="SUPFAM" id="SSF109709">
    <property type="entry name" value="KorB DNA-binding domain-like"/>
    <property type="match status" value="1"/>
</dbReference>
<dbReference type="GO" id="GO:0007059">
    <property type="term" value="P:chromosome segregation"/>
    <property type="evidence" value="ECO:0007669"/>
    <property type="project" value="TreeGrafter"/>
</dbReference>
<name>A2SMR7_METPP</name>
<evidence type="ECO:0000259" key="3">
    <source>
        <dbReference type="SMART" id="SM00470"/>
    </source>
</evidence>
<organism evidence="4 5">
    <name type="scientific">Methylibium petroleiphilum (strain ATCC BAA-1232 / LMG 22953 / PM1)</name>
    <dbReference type="NCBI Taxonomy" id="420662"/>
    <lineage>
        <taxon>Bacteria</taxon>
        <taxon>Pseudomonadati</taxon>
        <taxon>Pseudomonadota</taxon>
        <taxon>Betaproteobacteria</taxon>
        <taxon>Burkholderiales</taxon>
        <taxon>Sphaerotilaceae</taxon>
        <taxon>Methylibium</taxon>
    </lineage>
</organism>
<gene>
    <name evidence="4" type="ordered locus">Mpe_B0077</name>
</gene>
<evidence type="ECO:0000256" key="1">
    <source>
        <dbReference type="ARBA" id="ARBA00006295"/>
    </source>
</evidence>
<dbReference type="PANTHER" id="PTHR33375">
    <property type="entry name" value="CHROMOSOME-PARTITIONING PROTEIN PARB-RELATED"/>
    <property type="match status" value="1"/>
</dbReference>
<proteinExistence type="inferred from homology"/>
<evidence type="ECO:0000256" key="2">
    <source>
        <dbReference type="SAM" id="MobiDB-lite"/>
    </source>
</evidence>
<evidence type="ECO:0000313" key="4">
    <source>
        <dbReference type="EMBL" id="ABM96856.1"/>
    </source>
</evidence>
<dbReference type="InterPro" id="IPR003115">
    <property type="entry name" value="ParB_N"/>
</dbReference>
<dbReference type="eggNOG" id="COG1475">
    <property type="taxonomic scope" value="Bacteria"/>
</dbReference>
<dbReference type="NCBIfam" id="TIGR00180">
    <property type="entry name" value="parB_part"/>
    <property type="match status" value="1"/>
</dbReference>
<dbReference type="SUPFAM" id="SSF110849">
    <property type="entry name" value="ParB/Sulfiredoxin"/>
    <property type="match status" value="1"/>
</dbReference>
<dbReference type="HOGENOM" id="CLU_066016_0_0_4"/>
<dbReference type="AlphaFoldDB" id="A2SMR7"/>
<dbReference type="SMART" id="SM00470">
    <property type="entry name" value="ParB"/>
    <property type="match status" value="1"/>
</dbReference>
<accession>A2SMR7</accession>
<keyword evidence="5" id="KW-1185">Reference proteome</keyword>
<dbReference type="EMBL" id="CP000556">
    <property type="protein sequence ID" value="ABM96856.1"/>
    <property type="molecule type" value="Genomic_DNA"/>
</dbReference>